<evidence type="ECO:0000313" key="4">
    <source>
        <dbReference type="Proteomes" id="UP000574390"/>
    </source>
</evidence>
<evidence type="ECO:0000313" key="2">
    <source>
        <dbReference type="EMBL" id="KAF4746918.1"/>
    </source>
</evidence>
<reference evidence="3 4" key="1">
    <citation type="submission" date="2020-04" db="EMBL/GenBank/DDBJ databases">
        <title>Perkinsus olseni comparative genomics.</title>
        <authorList>
            <person name="Bogema D.R."/>
        </authorList>
    </citation>
    <scope>NUCLEOTIDE SEQUENCE [LARGE SCALE GENOMIC DNA]</scope>
    <source>
        <strain evidence="2">ATCC PRA-205</strain>
        <strain evidence="1 3">ATCC PRA-207</strain>
    </source>
</reference>
<dbReference type="Proteomes" id="UP000553632">
    <property type="component" value="Unassembled WGS sequence"/>
</dbReference>
<organism evidence="2 4">
    <name type="scientific">Perkinsus olseni</name>
    <name type="common">Perkinsus atlanticus</name>
    <dbReference type="NCBI Taxonomy" id="32597"/>
    <lineage>
        <taxon>Eukaryota</taxon>
        <taxon>Sar</taxon>
        <taxon>Alveolata</taxon>
        <taxon>Perkinsozoa</taxon>
        <taxon>Perkinsea</taxon>
        <taxon>Perkinsida</taxon>
        <taxon>Perkinsidae</taxon>
        <taxon>Perkinsus</taxon>
    </lineage>
</organism>
<dbReference type="EMBL" id="JABANO010028374">
    <property type="protein sequence ID" value="KAF4715238.1"/>
    <property type="molecule type" value="Genomic_DNA"/>
</dbReference>
<dbReference type="AlphaFoldDB" id="A0A7J6TNQ6"/>
<evidence type="ECO:0000313" key="3">
    <source>
        <dbReference type="Proteomes" id="UP000553632"/>
    </source>
</evidence>
<keyword evidence="3" id="KW-1185">Reference proteome</keyword>
<gene>
    <name evidence="2" type="ORF">FOZ62_013878</name>
    <name evidence="1" type="ORF">FOZ63_006914</name>
</gene>
<dbReference type="EMBL" id="JABANM010005836">
    <property type="protein sequence ID" value="KAF4746918.1"/>
    <property type="molecule type" value="Genomic_DNA"/>
</dbReference>
<feature type="non-terminal residue" evidence="2">
    <location>
        <position position="1"/>
    </location>
</feature>
<name>A0A7J6TNQ6_PEROL</name>
<dbReference type="Proteomes" id="UP000574390">
    <property type="component" value="Unassembled WGS sequence"/>
</dbReference>
<protein>
    <submittedName>
        <fullName evidence="2">Uncharacterized protein</fullName>
    </submittedName>
</protein>
<evidence type="ECO:0000313" key="1">
    <source>
        <dbReference type="EMBL" id="KAF4715238.1"/>
    </source>
</evidence>
<accession>A0A7J6TNQ6</accession>
<proteinExistence type="predicted"/>
<comment type="caution">
    <text evidence="2">The sequence shown here is derived from an EMBL/GenBank/DDBJ whole genome shotgun (WGS) entry which is preliminary data.</text>
</comment>
<sequence>TKFASKADGAAFASFFSRYPEATILTMTRAAATRVNDIGNVAVGNFSKDFAMAQNVYAEEIPLVLNDVQYMLVTKHNKTVDHVNGMVCRIIDCKGRNLL</sequence>